<proteinExistence type="inferred from homology"/>
<sequence length="303" mass="33007">MELRQLRQFAVLADTLNFHRAAERLHMAQPPLSTAMRKLEEELGIVLFDRDPRGLKLTVAGGIALAHARHTLQGAEELRRAATECATGEQGRLTLGFAGTSAFSLLPRLIPLFQARYPRVELVLRESTTRALIDALAEHTVDVALLRTPVFEPCDAELLELERDRFVLAVHPDHPLAQRTSVALAELGDQPWIQYSRLQVPAMHALVQLAFRHAGIAPKVVQEMVQVPTAVGLVESGIGVALVPSVTARYALTSVRLLPIDDLPTLLDIGIALAHHPAVATGPTQRFVDTATEMLRAGQAAAD</sequence>
<keyword evidence="2" id="KW-0805">Transcription regulation</keyword>
<keyword evidence="7" id="KW-1185">Reference proteome</keyword>
<evidence type="ECO:0000256" key="1">
    <source>
        <dbReference type="ARBA" id="ARBA00009437"/>
    </source>
</evidence>
<dbReference type="EMBL" id="QPJK01000006">
    <property type="protein sequence ID" value="RCW69464.1"/>
    <property type="molecule type" value="Genomic_DNA"/>
</dbReference>
<dbReference type="Pfam" id="PF03466">
    <property type="entry name" value="LysR_substrate"/>
    <property type="match status" value="1"/>
</dbReference>
<keyword evidence="4" id="KW-0804">Transcription</keyword>
<dbReference type="Pfam" id="PF00126">
    <property type="entry name" value="HTH_1"/>
    <property type="match status" value="1"/>
</dbReference>
<feature type="domain" description="HTH lysR-type" evidence="5">
    <location>
        <begin position="1"/>
        <end position="58"/>
    </location>
</feature>
<comment type="caution">
    <text evidence="6">The sequence shown here is derived from an EMBL/GenBank/DDBJ whole genome shotgun (WGS) entry which is preliminary data.</text>
</comment>
<dbReference type="Gene3D" id="1.10.10.10">
    <property type="entry name" value="Winged helix-like DNA-binding domain superfamily/Winged helix DNA-binding domain"/>
    <property type="match status" value="1"/>
</dbReference>
<dbReference type="PROSITE" id="PS50931">
    <property type="entry name" value="HTH_LYSR"/>
    <property type="match status" value="1"/>
</dbReference>
<dbReference type="PANTHER" id="PTHR30346:SF0">
    <property type="entry name" value="HCA OPERON TRANSCRIPTIONAL ACTIVATOR HCAR"/>
    <property type="match status" value="1"/>
</dbReference>
<dbReference type="GO" id="GO:0032993">
    <property type="term" value="C:protein-DNA complex"/>
    <property type="evidence" value="ECO:0007669"/>
    <property type="project" value="TreeGrafter"/>
</dbReference>
<dbReference type="Gene3D" id="3.40.190.10">
    <property type="entry name" value="Periplasmic binding protein-like II"/>
    <property type="match status" value="2"/>
</dbReference>
<dbReference type="Proteomes" id="UP000252884">
    <property type="component" value="Unassembled WGS sequence"/>
</dbReference>
<evidence type="ECO:0000313" key="7">
    <source>
        <dbReference type="Proteomes" id="UP000252884"/>
    </source>
</evidence>
<comment type="similarity">
    <text evidence="1">Belongs to the LysR transcriptional regulatory family.</text>
</comment>
<organism evidence="6 7">
    <name type="scientific">Pseudorhodoferax soli</name>
    <dbReference type="NCBI Taxonomy" id="545864"/>
    <lineage>
        <taxon>Bacteria</taxon>
        <taxon>Pseudomonadati</taxon>
        <taxon>Pseudomonadota</taxon>
        <taxon>Betaproteobacteria</taxon>
        <taxon>Burkholderiales</taxon>
        <taxon>Comamonadaceae</taxon>
    </lineage>
</organism>
<dbReference type="SUPFAM" id="SSF46785">
    <property type="entry name" value="Winged helix' DNA-binding domain"/>
    <property type="match status" value="1"/>
</dbReference>
<dbReference type="InterPro" id="IPR036390">
    <property type="entry name" value="WH_DNA-bd_sf"/>
</dbReference>
<dbReference type="AlphaFoldDB" id="A0A368XTW3"/>
<dbReference type="InterPro" id="IPR000847">
    <property type="entry name" value="LysR_HTH_N"/>
</dbReference>
<keyword evidence="3 6" id="KW-0238">DNA-binding</keyword>
<reference evidence="6 7" key="1">
    <citation type="submission" date="2018-07" db="EMBL/GenBank/DDBJ databases">
        <title>Genomic Encyclopedia of Type Strains, Phase IV (KMG-IV): sequencing the most valuable type-strain genomes for metagenomic binning, comparative biology and taxonomic classification.</title>
        <authorList>
            <person name="Goeker M."/>
        </authorList>
    </citation>
    <scope>NUCLEOTIDE SEQUENCE [LARGE SCALE GENOMIC DNA]</scope>
    <source>
        <strain evidence="6 7">DSM 21634</strain>
    </source>
</reference>
<evidence type="ECO:0000256" key="3">
    <source>
        <dbReference type="ARBA" id="ARBA00023125"/>
    </source>
</evidence>
<gene>
    <name evidence="6" type="ORF">DES41_106338</name>
</gene>
<dbReference type="PRINTS" id="PR00039">
    <property type="entry name" value="HTHLYSR"/>
</dbReference>
<dbReference type="PANTHER" id="PTHR30346">
    <property type="entry name" value="TRANSCRIPTIONAL DUAL REGULATOR HCAR-RELATED"/>
    <property type="match status" value="1"/>
</dbReference>
<evidence type="ECO:0000259" key="5">
    <source>
        <dbReference type="PROSITE" id="PS50931"/>
    </source>
</evidence>
<evidence type="ECO:0000256" key="2">
    <source>
        <dbReference type="ARBA" id="ARBA00023015"/>
    </source>
</evidence>
<dbReference type="RefSeq" id="WP_114469866.1">
    <property type="nucleotide sequence ID" value="NZ_QPJK01000006.1"/>
</dbReference>
<protein>
    <submittedName>
        <fullName evidence="6">DNA-binding transcriptional LysR family regulator</fullName>
    </submittedName>
</protein>
<dbReference type="GO" id="GO:0003700">
    <property type="term" value="F:DNA-binding transcription factor activity"/>
    <property type="evidence" value="ECO:0007669"/>
    <property type="project" value="InterPro"/>
</dbReference>
<dbReference type="OrthoDB" id="5292387at2"/>
<dbReference type="InterPro" id="IPR005119">
    <property type="entry name" value="LysR_subst-bd"/>
</dbReference>
<dbReference type="CDD" id="cd08414">
    <property type="entry name" value="PBP2_LTTR_aromatics_like"/>
    <property type="match status" value="1"/>
</dbReference>
<evidence type="ECO:0000256" key="4">
    <source>
        <dbReference type="ARBA" id="ARBA00023163"/>
    </source>
</evidence>
<accession>A0A368XTW3</accession>
<dbReference type="GO" id="GO:0003677">
    <property type="term" value="F:DNA binding"/>
    <property type="evidence" value="ECO:0007669"/>
    <property type="project" value="UniProtKB-KW"/>
</dbReference>
<dbReference type="SUPFAM" id="SSF53850">
    <property type="entry name" value="Periplasmic binding protein-like II"/>
    <property type="match status" value="1"/>
</dbReference>
<name>A0A368XTW3_9BURK</name>
<dbReference type="FunFam" id="1.10.10.10:FF:000001">
    <property type="entry name" value="LysR family transcriptional regulator"/>
    <property type="match status" value="1"/>
</dbReference>
<evidence type="ECO:0000313" key="6">
    <source>
        <dbReference type="EMBL" id="RCW69464.1"/>
    </source>
</evidence>
<dbReference type="InterPro" id="IPR036388">
    <property type="entry name" value="WH-like_DNA-bd_sf"/>
</dbReference>